<dbReference type="STRING" id="695850.A0A067C2Y5"/>
<dbReference type="PANTHER" id="PTHR24198">
    <property type="entry name" value="ANKYRIN REPEAT AND PROTEIN KINASE DOMAIN-CONTAINING PROTEIN"/>
    <property type="match status" value="1"/>
</dbReference>
<gene>
    <name evidence="4" type="ORF">SPRG_11423</name>
</gene>
<dbReference type="RefSeq" id="XP_012205814.1">
    <property type="nucleotide sequence ID" value="XM_012350424.1"/>
</dbReference>
<dbReference type="PANTHER" id="PTHR24198:SF165">
    <property type="entry name" value="ANKYRIN REPEAT-CONTAINING PROTEIN-RELATED"/>
    <property type="match status" value="1"/>
</dbReference>
<dbReference type="Gene3D" id="1.25.40.20">
    <property type="entry name" value="Ankyrin repeat-containing domain"/>
    <property type="match status" value="2"/>
</dbReference>
<protein>
    <submittedName>
        <fullName evidence="4">Uncharacterized protein</fullName>
    </submittedName>
</protein>
<dbReference type="SMART" id="SM00248">
    <property type="entry name" value="ANK"/>
    <property type="match status" value="3"/>
</dbReference>
<dbReference type="Proteomes" id="UP000030745">
    <property type="component" value="Unassembled WGS sequence"/>
</dbReference>
<feature type="repeat" description="ANK" evidence="3">
    <location>
        <begin position="67"/>
        <end position="99"/>
    </location>
</feature>
<dbReference type="InterPro" id="IPR002110">
    <property type="entry name" value="Ankyrin_rpt"/>
</dbReference>
<dbReference type="AlphaFoldDB" id="A0A067C2Y5"/>
<proteinExistence type="predicted"/>
<evidence type="ECO:0000256" key="2">
    <source>
        <dbReference type="ARBA" id="ARBA00023043"/>
    </source>
</evidence>
<dbReference type="KEGG" id="spar:SPRG_11423"/>
<dbReference type="SUPFAM" id="SSF48403">
    <property type="entry name" value="Ankyrin repeat"/>
    <property type="match status" value="1"/>
</dbReference>
<dbReference type="PROSITE" id="PS50297">
    <property type="entry name" value="ANK_REP_REGION"/>
    <property type="match status" value="1"/>
</dbReference>
<reference evidence="4 5" key="1">
    <citation type="journal article" date="2013" name="PLoS Genet.">
        <title>Distinctive expansion of potential virulence genes in the genome of the oomycete fish pathogen Saprolegnia parasitica.</title>
        <authorList>
            <person name="Jiang R.H."/>
            <person name="de Bruijn I."/>
            <person name="Haas B.J."/>
            <person name="Belmonte R."/>
            <person name="Lobach L."/>
            <person name="Christie J."/>
            <person name="van den Ackerveken G."/>
            <person name="Bottin A."/>
            <person name="Bulone V."/>
            <person name="Diaz-Moreno S.M."/>
            <person name="Dumas B."/>
            <person name="Fan L."/>
            <person name="Gaulin E."/>
            <person name="Govers F."/>
            <person name="Grenville-Briggs L.J."/>
            <person name="Horner N.R."/>
            <person name="Levin J.Z."/>
            <person name="Mammella M."/>
            <person name="Meijer H.J."/>
            <person name="Morris P."/>
            <person name="Nusbaum C."/>
            <person name="Oome S."/>
            <person name="Phillips A.J."/>
            <person name="van Rooyen D."/>
            <person name="Rzeszutek E."/>
            <person name="Saraiva M."/>
            <person name="Secombes C.J."/>
            <person name="Seidl M.F."/>
            <person name="Snel B."/>
            <person name="Stassen J.H."/>
            <person name="Sykes S."/>
            <person name="Tripathy S."/>
            <person name="van den Berg H."/>
            <person name="Vega-Arreguin J.C."/>
            <person name="Wawra S."/>
            <person name="Young S.K."/>
            <person name="Zeng Q."/>
            <person name="Dieguez-Uribeondo J."/>
            <person name="Russ C."/>
            <person name="Tyler B.M."/>
            <person name="van West P."/>
        </authorList>
    </citation>
    <scope>NUCLEOTIDE SEQUENCE [LARGE SCALE GENOMIC DNA]</scope>
    <source>
        <strain evidence="4 5">CBS 223.65</strain>
    </source>
</reference>
<organism evidence="4 5">
    <name type="scientific">Saprolegnia parasitica (strain CBS 223.65)</name>
    <dbReference type="NCBI Taxonomy" id="695850"/>
    <lineage>
        <taxon>Eukaryota</taxon>
        <taxon>Sar</taxon>
        <taxon>Stramenopiles</taxon>
        <taxon>Oomycota</taxon>
        <taxon>Saprolegniomycetes</taxon>
        <taxon>Saprolegniales</taxon>
        <taxon>Saprolegniaceae</taxon>
        <taxon>Saprolegnia</taxon>
    </lineage>
</organism>
<evidence type="ECO:0000313" key="5">
    <source>
        <dbReference type="Proteomes" id="UP000030745"/>
    </source>
</evidence>
<keyword evidence="1" id="KW-0677">Repeat</keyword>
<sequence length="138" mass="14785">MEPVEPHGDYMDALRALLECPSIDVNGRSAEANGATALFCACERGNRSVVRAIVEHPDCDINAADNDGNTPLHAASRKGFPIMVSYLLAQQPRINILAENKEGMTALQVATAHAKRDVAARLCLEPALVVHALTNNAK</sequence>
<evidence type="ECO:0000256" key="1">
    <source>
        <dbReference type="ARBA" id="ARBA00022737"/>
    </source>
</evidence>
<dbReference type="InterPro" id="IPR036770">
    <property type="entry name" value="Ankyrin_rpt-contain_sf"/>
</dbReference>
<dbReference type="EMBL" id="KK583253">
    <property type="protein sequence ID" value="KDO23500.1"/>
    <property type="molecule type" value="Genomic_DNA"/>
</dbReference>
<dbReference type="PROSITE" id="PS50088">
    <property type="entry name" value="ANK_REPEAT"/>
    <property type="match status" value="1"/>
</dbReference>
<dbReference type="OrthoDB" id="188462at2759"/>
<keyword evidence="5" id="KW-1185">Reference proteome</keyword>
<evidence type="ECO:0000256" key="3">
    <source>
        <dbReference type="PROSITE-ProRule" id="PRU00023"/>
    </source>
</evidence>
<dbReference type="GeneID" id="24133459"/>
<name>A0A067C2Y5_SAPPC</name>
<dbReference type="Pfam" id="PF12796">
    <property type="entry name" value="Ank_2"/>
    <property type="match status" value="1"/>
</dbReference>
<dbReference type="OMA" id="GEMMAPV"/>
<keyword evidence="2 3" id="KW-0040">ANK repeat</keyword>
<accession>A0A067C2Y5</accession>
<evidence type="ECO:0000313" key="4">
    <source>
        <dbReference type="EMBL" id="KDO23500.1"/>
    </source>
</evidence>
<dbReference type="VEuPathDB" id="FungiDB:SPRG_11423"/>